<evidence type="ECO:0000259" key="1">
    <source>
        <dbReference type="Pfam" id="PF25547"/>
    </source>
</evidence>
<keyword evidence="3" id="KW-1185">Reference proteome</keyword>
<dbReference type="EMBL" id="VSRL01000430">
    <property type="protein sequence ID" value="NKE63806.1"/>
    <property type="molecule type" value="Genomic_DNA"/>
</dbReference>
<organism evidence="2 3">
    <name type="scientific">Lentzea indica</name>
    <dbReference type="NCBI Taxonomy" id="2604800"/>
    <lineage>
        <taxon>Bacteria</taxon>
        <taxon>Bacillati</taxon>
        <taxon>Actinomycetota</taxon>
        <taxon>Actinomycetes</taxon>
        <taxon>Pseudonocardiales</taxon>
        <taxon>Pseudonocardiaceae</taxon>
        <taxon>Lentzea</taxon>
    </lineage>
</organism>
<comment type="caution">
    <text evidence="2">The sequence shown here is derived from an EMBL/GenBank/DDBJ whole genome shotgun (WGS) entry which is preliminary data.</text>
</comment>
<evidence type="ECO:0000313" key="2">
    <source>
        <dbReference type="EMBL" id="NKE63806.1"/>
    </source>
</evidence>
<dbReference type="InterPro" id="IPR057746">
    <property type="entry name" value="CpnT-like_N"/>
</dbReference>
<proteinExistence type="predicted"/>
<protein>
    <recommendedName>
        <fullName evidence="1">Outer membrane channel protein CpnT-like N-terminal domain-containing protein</fullName>
    </recommendedName>
</protein>
<dbReference type="Proteomes" id="UP001515943">
    <property type="component" value="Unassembled WGS sequence"/>
</dbReference>
<reference evidence="2 3" key="1">
    <citation type="submission" date="2019-08" db="EMBL/GenBank/DDBJ databases">
        <title>Lentzea from Indian Himalayas.</title>
        <authorList>
            <person name="Mandal S."/>
            <person name="Mallick Gupta A."/>
            <person name="Maiti P.K."/>
            <person name="Sarkar J."/>
            <person name="Mandal S."/>
        </authorList>
    </citation>
    <scope>NUCLEOTIDE SEQUENCE [LARGE SCALE GENOMIC DNA]</scope>
    <source>
        <strain evidence="2 3">PSKA42</strain>
    </source>
</reference>
<feature type="domain" description="Outer membrane channel protein CpnT-like N-terminal" evidence="1">
    <location>
        <begin position="3"/>
        <end position="146"/>
    </location>
</feature>
<dbReference type="Pfam" id="PF25547">
    <property type="entry name" value="WXG100_2"/>
    <property type="match status" value="1"/>
</dbReference>
<gene>
    <name evidence="2" type="ORF">FXN61_46735</name>
</gene>
<name>A0ABX1FZ13_9PSEU</name>
<sequence>MAVFEPSNELWAAVKSIDNTIWPPDNEEDVTKLAEDWRKAGETAHLAGTELSNAREASRQAWRDQGGQATGQQLGNGAVTLESQKRDCEQQAALADRYAKALTDVKTAIVQNIEMNLPAYLQLANPMYGASGPARQQEFAQKVAQDLKALVAGQTQGLQAPADAPDTDTTLGAVGDIAGMVSAVAGGLALIPVLTPFAAPVAVLAGGVALAAHATDMIATGSYDEEGAWVGLGGDVVGLVPGVRTMGAVVEAAGDASRLAPSMVDIGAGAADVLAQAPSAIDLFVNNDTVDDAKDIAGEATAGKNMVMEGINYLPR</sequence>
<dbReference type="RefSeq" id="WP_167980370.1">
    <property type="nucleotide sequence ID" value="NZ_VSRL01000430.1"/>
</dbReference>
<accession>A0ABX1FZ13</accession>
<evidence type="ECO:0000313" key="3">
    <source>
        <dbReference type="Proteomes" id="UP001515943"/>
    </source>
</evidence>